<feature type="domain" description="3'-5' exonuclease" evidence="11">
    <location>
        <begin position="38"/>
        <end position="213"/>
    </location>
</feature>
<keyword evidence="6" id="KW-0460">Magnesium</keyword>
<dbReference type="Proteomes" id="UP001213000">
    <property type="component" value="Unassembled WGS sequence"/>
</dbReference>
<feature type="region of interest" description="Disordered" evidence="10">
    <location>
        <begin position="235"/>
        <end position="276"/>
    </location>
</feature>
<evidence type="ECO:0000313" key="13">
    <source>
        <dbReference type="Proteomes" id="UP001213000"/>
    </source>
</evidence>
<dbReference type="GO" id="GO:0008408">
    <property type="term" value="F:3'-5' exonuclease activity"/>
    <property type="evidence" value="ECO:0007669"/>
    <property type="project" value="InterPro"/>
</dbReference>
<evidence type="ECO:0000256" key="10">
    <source>
        <dbReference type="SAM" id="MobiDB-lite"/>
    </source>
</evidence>
<keyword evidence="5" id="KW-0269">Exonuclease</keyword>
<organism evidence="12 13">
    <name type="scientific">Leucocoprinus birnbaumii</name>
    <dbReference type="NCBI Taxonomy" id="56174"/>
    <lineage>
        <taxon>Eukaryota</taxon>
        <taxon>Fungi</taxon>
        <taxon>Dikarya</taxon>
        <taxon>Basidiomycota</taxon>
        <taxon>Agaricomycotina</taxon>
        <taxon>Agaricomycetes</taxon>
        <taxon>Agaricomycetidae</taxon>
        <taxon>Agaricales</taxon>
        <taxon>Agaricineae</taxon>
        <taxon>Agaricaceae</taxon>
        <taxon>Leucocoprinus</taxon>
    </lineage>
</organism>
<dbReference type="InterPro" id="IPR036397">
    <property type="entry name" value="RNaseH_sf"/>
</dbReference>
<accession>A0AAD5W1V2</accession>
<dbReference type="GO" id="GO:0005634">
    <property type="term" value="C:nucleus"/>
    <property type="evidence" value="ECO:0007669"/>
    <property type="project" value="UniProtKB-SubCell"/>
</dbReference>
<dbReference type="InterPro" id="IPR012337">
    <property type="entry name" value="RNaseH-like_sf"/>
</dbReference>
<sequence>MQAQSSSAPLSSASQYIPKAPEPATPYSWQEWHPNIQLIYIRNHRQANEELERLGDGPYGFDLEWKPNFVKGRAENRVALVQIANDETILLLQVSAMQEFPSKLYEFLANPENIKVGVGDAKKIYRDWNADLKNCVDLALLARTVDNERWKGKYTEPLGLARLVAVYEDRALAKGKITRSNWEQLLKPPQQTYAANDAHAGYVIYTRLMAMLPAATPQPKARYYSFDTTNGRLCNPFGRGQWQASNPNYDPGPPPPPREPKPPKPPKANNAAMIPSTRKTKIPVVRGPGSASPVPPAPQTTASFPGFILPYSQIGGSQASRRPSVPPVQMQPWPYQVPPYANPTQHYPQPGNALNQVQNSNMSIPGSIQPNSLYNAYEEPPNPPPYPSADKSRGSTRHTDNNT</sequence>
<keyword evidence="7" id="KW-0539">Nucleus</keyword>
<evidence type="ECO:0000256" key="4">
    <source>
        <dbReference type="ARBA" id="ARBA00022801"/>
    </source>
</evidence>
<keyword evidence="4" id="KW-0378">Hydrolase</keyword>
<protein>
    <recommendedName>
        <fullName evidence="8">3'-5' exonuclease</fullName>
    </recommendedName>
    <alternativeName>
        <fullName evidence="9">Werner Syndrome-like exonuclease</fullName>
    </alternativeName>
</protein>
<evidence type="ECO:0000256" key="7">
    <source>
        <dbReference type="ARBA" id="ARBA00023242"/>
    </source>
</evidence>
<dbReference type="Gene3D" id="3.30.420.10">
    <property type="entry name" value="Ribonuclease H-like superfamily/Ribonuclease H"/>
    <property type="match status" value="1"/>
</dbReference>
<evidence type="ECO:0000256" key="2">
    <source>
        <dbReference type="ARBA" id="ARBA00022722"/>
    </source>
</evidence>
<dbReference type="PANTHER" id="PTHR13620:SF109">
    <property type="entry name" value="3'-5' EXONUCLEASE"/>
    <property type="match status" value="1"/>
</dbReference>
<evidence type="ECO:0000259" key="11">
    <source>
        <dbReference type="SMART" id="SM00474"/>
    </source>
</evidence>
<dbReference type="SUPFAM" id="SSF53098">
    <property type="entry name" value="Ribonuclease H-like"/>
    <property type="match status" value="1"/>
</dbReference>
<evidence type="ECO:0000313" key="12">
    <source>
        <dbReference type="EMBL" id="KAJ3576152.1"/>
    </source>
</evidence>
<evidence type="ECO:0000256" key="1">
    <source>
        <dbReference type="ARBA" id="ARBA00004123"/>
    </source>
</evidence>
<dbReference type="SMART" id="SM00474">
    <property type="entry name" value="35EXOc"/>
    <property type="match status" value="1"/>
</dbReference>
<evidence type="ECO:0000256" key="9">
    <source>
        <dbReference type="ARBA" id="ARBA00042761"/>
    </source>
</evidence>
<dbReference type="Pfam" id="PF01612">
    <property type="entry name" value="DNA_pol_A_exo1"/>
    <property type="match status" value="1"/>
</dbReference>
<keyword evidence="2" id="KW-0540">Nuclease</keyword>
<dbReference type="EMBL" id="JANIEX010000018">
    <property type="protein sequence ID" value="KAJ3576152.1"/>
    <property type="molecule type" value="Genomic_DNA"/>
</dbReference>
<comment type="subcellular location">
    <subcellularLocation>
        <location evidence="1">Nucleus</location>
    </subcellularLocation>
</comment>
<proteinExistence type="predicted"/>
<dbReference type="GO" id="GO:0046872">
    <property type="term" value="F:metal ion binding"/>
    <property type="evidence" value="ECO:0007669"/>
    <property type="project" value="UniProtKB-KW"/>
</dbReference>
<keyword evidence="13" id="KW-1185">Reference proteome</keyword>
<evidence type="ECO:0000256" key="8">
    <source>
        <dbReference type="ARBA" id="ARBA00040531"/>
    </source>
</evidence>
<gene>
    <name evidence="12" type="ORF">NP233_g635</name>
</gene>
<feature type="compositionally biased region" description="Polar residues" evidence="10">
    <location>
        <begin position="343"/>
        <end position="373"/>
    </location>
</feature>
<evidence type="ECO:0000256" key="5">
    <source>
        <dbReference type="ARBA" id="ARBA00022839"/>
    </source>
</evidence>
<evidence type="ECO:0000256" key="6">
    <source>
        <dbReference type="ARBA" id="ARBA00022842"/>
    </source>
</evidence>
<comment type="caution">
    <text evidence="12">The sequence shown here is derived from an EMBL/GenBank/DDBJ whole genome shotgun (WGS) entry which is preliminary data.</text>
</comment>
<dbReference type="InterPro" id="IPR002562">
    <property type="entry name" value="3'-5'_exonuclease_dom"/>
</dbReference>
<name>A0AAD5W1V2_9AGAR</name>
<dbReference type="GO" id="GO:0003676">
    <property type="term" value="F:nucleic acid binding"/>
    <property type="evidence" value="ECO:0007669"/>
    <property type="project" value="InterPro"/>
</dbReference>
<feature type="compositionally biased region" description="Basic and acidic residues" evidence="10">
    <location>
        <begin position="390"/>
        <end position="403"/>
    </location>
</feature>
<dbReference type="GO" id="GO:0006139">
    <property type="term" value="P:nucleobase-containing compound metabolic process"/>
    <property type="evidence" value="ECO:0007669"/>
    <property type="project" value="InterPro"/>
</dbReference>
<keyword evidence="3" id="KW-0479">Metal-binding</keyword>
<dbReference type="AlphaFoldDB" id="A0AAD5W1V2"/>
<reference evidence="12" key="1">
    <citation type="submission" date="2022-07" db="EMBL/GenBank/DDBJ databases">
        <title>Genome Sequence of Leucocoprinus birnbaumii.</title>
        <authorList>
            <person name="Buettner E."/>
        </authorList>
    </citation>
    <scope>NUCLEOTIDE SEQUENCE</scope>
    <source>
        <strain evidence="12">VT141</strain>
    </source>
</reference>
<dbReference type="InterPro" id="IPR051132">
    <property type="entry name" value="3-5_Exonuclease_domain"/>
</dbReference>
<feature type="region of interest" description="Disordered" evidence="10">
    <location>
        <begin position="343"/>
        <end position="403"/>
    </location>
</feature>
<dbReference type="PANTHER" id="PTHR13620">
    <property type="entry name" value="3-5 EXONUCLEASE"/>
    <property type="match status" value="1"/>
</dbReference>
<evidence type="ECO:0000256" key="3">
    <source>
        <dbReference type="ARBA" id="ARBA00022723"/>
    </source>
</evidence>
<dbReference type="CDD" id="cd06141">
    <property type="entry name" value="WRN_exo"/>
    <property type="match status" value="1"/>
</dbReference>